<dbReference type="InterPro" id="IPR009027">
    <property type="entry name" value="Ribosomal_bL9/RNase_H1_N"/>
</dbReference>
<proteinExistence type="inferred from homology"/>
<dbReference type="HAMAP" id="MF_00503">
    <property type="entry name" value="Ribosomal_bL9"/>
    <property type="match status" value="1"/>
</dbReference>
<dbReference type="GO" id="GO:0005840">
    <property type="term" value="C:ribosome"/>
    <property type="evidence" value="ECO:0007669"/>
    <property type="project" value="UniProtKB-KW"/>
</dbReference>
<dbReference type="GO" id="GO:0003735">
    <property type="term" value="F:structural constituent of ribosome"/>
    <property type="evidence" value="ECO:0007669"/>
    <property type="project" value="InterPro"/>
</dbReference>
<dbReference type="AlphaFoldDB" id="A0A5C1QJ42"/>
<gene>
    <name evidence="7" type="primary">rplI</name>
    <name evidence="10" type="ORF">EXM22_06375</name>
</gene>
<dbReference type="OrthoDB" id="9788336at2"/>
<dbReference type="SUPFAM" id="SSF55658">
    <property type="entry name" value="L9 N-domain-like"/>
    <property type="match status" value="1"/>
</dbReference>
<keyword evidence="11" id="KW-1185">Reference proteome</keyword>
<comment type="similarity">
    <text evidence="1 7">Belongs to the bacterial ribosomal protein bL9 family.</text>
</comment>
<evidence type="ECO:0000256" key="7">
    <source>
        <dbReference type="HAMAP-Rule" id="MF_00503"/>
    </source>
</evidence>
<evidence type="ECO:0000256" key="2">
    <source>
        <dbReference type="ARBA" id="ARBA00022730"/>
    </source>
</evidence>
<dbReference type="RefSeq" id="WP_149485711.1">
    <property type="nucleotide sequence ID" value="NZ_CP036150.1"/>
</dbReference>
<dbReference type="PROSITE" id="PS00651">
    <property type="entry name" value="RIBOSOMAL_L9"/>
    <property type="match status" value="1"/>
</dbReference>
<evidence type="ECO:0000313" key="11">
    <source>
        <dbReference type="Proteomes" id="UP000324209"/>
    </source>
</evidence>
<dbReference type="InterPro" id="IPR020594">
    <property type="entry name" value="Ribosomal_bL9_bac/chp"/>
</dbReference>
<evidence type="ECO:0000256" key="3">
    <source>
        <dbReference type="ARBA" id="ARBA00022884"/>
    </source>
</evidence>
<evidence type="ECO:0000256" key="5">
    <source>
        <dbReference type="ARBA" id="ARBA00023274"/>
    </source>
</evidence>
<evidence type="ECO:0000259" key="9">
    <source>
        <dbReference type="PROSITE" id="PS00651"/>
    </source>
</evidence>
<evidence type="ECO:0000256" key="6">
    <source>
        <dbReference type="ARBA" id="ARBA00035292"/>
    </source>
</evidence>
<protein>
    <recommendedName>
        <fullName evidence="6 7">Large ribosomal subunit protein bL9</fullName>
    </recommendedName>
</protein>
<dbReference type="Pfam" id="PF01281">
    <property type="entry name" value="Ribosomal_L9_N"/>
    <property type="match status" value="1"/>
</dbReference>
<feature type="domain" description="Ribosomal protein L9" evidence="9">
    <location>
        <begin position="13"/>
        <end position="40"/>
    </location>
</feature>
<dbReference type="Gene3D" id="3.40.5.10">
    <property type="entry name" value="Ribosomal protein L9, N-terminal domain"/>
    <property type="match status" value="1"/>
</dbReference>
<dbReference type="InterPro" id="IPR000244">
    <property type="entry name" value="Ribosomal_bL9"/>
</dbReference>
<dbReference type="GO" id="GO:0019843">
    <property type="term" value="F:rRNA binding"/>
    <property type="evidence" value="ECO:0007669"/>
    <property type="project" value="UniProtKB-UniRule"/>
</dbReference>
<dbReference type="EMBL" id="CP036150">
    <property type="protein sequence ID" value="QEN07631.1"/>
    <property type="molecule type" value="Genomic_DNA"/>
</dbReference>
<keyword evidence="5 7" id="KW-0687">Ribonucleoprotein</keyword>
<dbReference type="GO" id="GO:0006412">
    <property type="term" value="P:translation"/>
    <property type="evidence" value="ECO:0007669"/>
    <property type="project" value="UniProtKB-UniRule"/>
</dbReference>
<dbReference type="NCBIfam" id="TIGR00158">
    <property type="entry name" value="L9"/>
    <property type="match status" value="1"/>
</dbReference>
<dbReference type="KEGG" id="ock:EXM22_06375"/>
<name>A0A5C1QJ42_9SPIO</name>
<keyword evidence="3 7" id="KW-0694">RNA-binding</keyword>
<dbReference type="Proteomes" id="UP000324209">
    <property type="component" value="Chromosome"/>
</dbReference>
<dbReference type="PANTHER" id="PTHR21368">
    <property type="entry name" value="50S RIBOSOMAL PROTEIN L9"/>
    <property type="match status" value="1"/>
</dbReference>
<feature type="compositionally biased region" description="Basic and acidic residues" evidence="8">
    <location>
        <begin position="153"/>
        <end position="167"/>
    </location>
</feature>
<dbReference type="SUPFAM" id="SSF55653">
    <property type="entry name" value="Ribosomal protein L9 C-domain"/>
    <property type="match status" value="1"/>
</dbReference>
<evidence type="ECO:0000313" key="10">
    <source>
        <dbReference type="EMBL" id="QEN07631.1"/>
    </source>
</evidence>
<dbReference type="InterPro" id="IPR020070">
    <property type="entry name" value="Ribosomal_bL9_N"/>
</dbReference>
<feature type="compositionally biased region" description="Acidic residues" evidence="8">
    <location>
        <begin position="180"/>
        <end position="195"/>
    </location>
</feature>
<reference evidence="10 11" key="1">
    <citation type="submission" date="2019-02" db="EMBL/GenBank/DDBJ databases">
        <title>Complete Genome Sequence and Methylome Analysis of free living Spirochaetas.</title>
        <authorList>
            <person name="Fomenkov A."/>
            <person name="Dubinina G."/>
            <person name="Leshcheva N."/>
            <person name="Mikheeva N."/>
            <person name="Grabovich M."/>
            <person name="Vincze T."/>
            <person name="Roberts R.J."/>
        </authorList>
    </citation>
    <scope>NUCLEOTIDE SEQUENCE [LARGE SCALE GENOMIC DNA]</scope>
    <source>
        <strain evidence="10 11">K2</strain>
    </source>
</reference>
<organism evidence="10 11">
    <name type="scientific">Oceanispirochaeta crateris</name>
    <dbReference type="NCBI Taxonomy" id="2518645"/>
    <lineage>
        <taxon>Bacteria</taxon>
        <taxon>Pseudomonadati</taxon>
        <taxon>Spirochaetota</taxon>
        <taxon>Spirochaetia</taxon>
        <taxon>Spirochaetales</taxon>
        <taxon>Spirochaetaceae</taxon>
        <taxon>Oceanispirochaeta</taxon>
    </lineage>
</organism>
<feature type="region of interest" description="Disordered" evidence="8">
    <location>
        <begin position="149"/>
        <end position="195"/>
    </location>
</feature>
<dbReference type="InterPro" id="IPR036791">
    <property type="entry name" value="Ribosomal_bL9_C_sf"/>
</dbReference>
<dbReference type="Pfam" id="PF03948">
    <property type="entry name" value="Ribosomal_L9_C"/>
    <property type="match status" value="1"/>
</dbReference>
<keyword evidence="4 7" id="KW-0689">Ribosomal protein</keyword>
<evidence type="ECO:0000256" key="4">
    <source>
        <dbReference type="ARBA" id="ARBA00022980"/>
    </source>
</evidence>
<evidence type="ECO:0000256" key="8">
    <source>
        <dbReference type="SAM" id="MobiDB-lite"/>
    </source>
</evidence>
<keyword evidence="2 7" id="KW-0699">rRNA-binding</keyword>
<comment type="function">
    <text evidence="7">Binds to the 23S rRNA.</text>
</comment>
<dbReference type="Gene3D" id="3.10.430.100">
    <property type="entry name" value="Ribosomal protein L9, C-terminal domain"/>
    <property type="match status" value="1"/>
</dbReference>
<dbReference type="GO" id="GO:1990904">
    <property type="term" value="C:ribonucleoprotein complex"/>
    <property type="evidence" value="ECO:0007669"/>
    <property type="project" value="UniProtKB-KW"/>
</dbReference>
<accession>A0A5C1QJ42</accession>
<dbReference type="InterPro" id="IPR036935">
    <property type="entry name" value="Ribosomal_bL9_N_sf"/>
</dbReference>
<sequence length="195" mass="21228">MKIILNQDMSSLGEEGDVKVVADGYARNYLIPKKLAVQYNKANLNMFEQKKVAIEKRKETKRKDAMGIKERLSNETLVIDMPAGEKGKLFGAVTAATIVDELNKIGLVIEKKKVEIAGNSIKLTGTYTVKVKLYGGESADLKVTVNGVQTEGSESRSSRKDDVKAEEAVVAEEAVATEVNESEAVEDSSAEETDN</sequence>
<dbReference type="InterPro" id="IPR020069">
    <property type="entry name" value="Ribosomal_bL9_C"/>
</dbReference>
<evidence type="ECO:0000256" key="1">
    <source>
        <dbReference type="ARBA" id="ARBA00010605"/>
    </source>
</evidence>